<organism evidence="2 3">
    <name type="scientific">Brachionus calyciflorus</name>
    <dbReference type="NCBI Taxonomy" id="104777"/>
    <lineage>
        <taxon>Eukaryota</taxon>
        <taxon>Metazoa</taxon>
        <taxon>Spiralia</taxon>
        <taxon>Gnathifera</taxon>
        <taxon>Rotifera</taxon>
        <taxon>Eurotatoria</taxon>
        <taxon>Monogononta</taxon>
        <taxon>Pseudotrocha</taxon>
        <taxon>Ploima</taxon>
        <taxon>Brachionidae</taxon>
        <taxon>Brachionus</taxon>
    </lineage>
</organism>
<evidence type="ECO:0008006" key="4">
    <source>
        <dbReference type="Google" id="ProtNLM"/>
    </source>
</evidence>
<keyword evidence="3" id="KW-1185">Reference proteome</keyword>
<name>A0A814H774_9BILA</name>
<dbReference type="Proteomes" id="UP000663879">
    <property type="component" value="Unassembled WGS sequence"/>
</dbReference>
<evidence type="ECO:0000313" key="3">
    <source>
        <dbReference type="Proteomes" id="UP000663879"/>
    </source>
</evidence>
<gene>
    <name evidence="2" type="ORF">OXX778_LOCUS16645</name>
</gene>
<reference evidence="2" key="1">
    <citation type="submission" date="2021-02" db="EMBL/GenBank/DDBJ databases">
        <authorList>
            <person name="Nowell W R."/>
        </authorList>
    </citation>
    <scope>NUCLEOTIDE SEQUENCE</scope>
    <source>
        <strain evidence="2">Ploen Becks lab</strain>
    </source>
</reference>
<dbReference type="SUPFAM" id="SSF53098">
    <property type="entry name" value="Ribonuclease H-like"/>
    <property type="match status" value="1"/>
</dbReference>
<sequence length="127" mass="15024">MQKNDFSSTLNWKESKGHFQHLFNLSENQNNLGQYSDKKFYGSEFFGGKKKAEFDKWYDSVKHEIFDFKQQFLDYCWNDVVLLADGFVAFRKIIMERTKLSSTDYGIDLFLTSITLLPYVIIFSDPK</sequence>
<proteinExistence type="predicted"/>
<evidence type="ECO:0000256" key="1">
    <source>
        <dbReference type="SAM" id="Phobius"/>
    </source>
</evidence>
<feature type="transmembrane region" description="Helical" evidence="1">
    <location>
        <begin position="105"/>
        <end position="124"/>
    </location>
</feature>
<comment type="caution">
    <text evidence="2">The sequence shown here is derived from an EMBL/GenBank/DDBJ whole genome shotgun (WGS) entry which is preliminary data.</text>
</comment>
<dbReference type="EMBL" id="CAJNOC010003997">
    <property type="protein sequence ID" value="CAF1005850.1"/>
    <property type="molecule type" value="Genomic_DNA"/>
</dbReference>
<keyword evidence="1" id="KW-0472">Membrane</keyword>
<keyword evidence="1" id="KW-1133">Transmembrane helix</keyword>
<accession>A0A814H774</accession>
<dbReference type="OrthoDB" id="8960656at2759"/>
<dbReference type="InterPro" id="IPR012337">
    <property type="entry name" value="RNaseH-like_sf"/>
</dbReference>
<dbReference type="AlphaFoldDB" id="A0A814H774"/>
<protein>
    <recommendedName>
        <fullName evidence="4">DNA-directed DNA polymerase</fullName>
    </recommendedName>
</protein>
<keyword evidence="1" id="KW-0812">Transmembrane</keyword>
<evidence type="ECO:0000313" key="2">
    <source>
        <dbReference type="EMBL" id="CAF1005850.1"/>
    </source>
</evidence>